<keyword evidence="5" id="KW-1185">Reference proteome</keyword>
<feature type="region of interest" description="Disordered" evidence="1">
    <location>
        <begin position="256"/>
        <end position="294"/>
    </location>
</feature>
<feature type="chain" id="PRO_5017248781" evidence="2">
    <location>
        <begin position="28"/>
        <end position="294"/>
    </location>
</feature>
<protein>
    <submittedName>
        <fullName evidence="4">M23 family metallopeptidase</fullName>
    </submittedName>
</protein>
<feature type="signal peptide" evidence="2">
    <location>
        <begin position="1"/>
        <end position="27"/>
    </location>
</feature>
<feature type="compositionally biased region" description="Basic and acidic residues" evidence="1">
    <location>
        <begin position="256"/>
        <end position="269"/>
    </location>
</feature>
<dbReference type="CDD" id="cd12797">
    <property type="entry name" value="M23_peptidase"/>
    <property type="match status" value="1"/>
</dbReference>
<dbReference type="SUPFAM" id="SSF51261">
    <property type="entry name" value="Duplicated hybrid motif"/>
    <property type="match status" value="1"/>
</dbReference>
<comment type="caution">
    <text evidence="4">The sequence shown here is derived from an EMBL/GenBank/DDBJ whole genome shotgun (WGS) entry which is preliminary data.</text>
</comment>
<evidence type="ECO:0000256" key="1">
    <source>
        <dbReference type="SAM" id="MobiDB-lite"/>
    </source>
</evidence>
<dbReference type="PROSITE" id="PS51257">
    <property type="entry name" value="PROKAR_LIPOPROTEIN"/>
    <property type="match status" value="1"/>
</dbReference>
<dbReference type="Gene3D" id="2.70.70.10">
    <property type="entry name" value="Glucose Permease (Domain IIA)"/>
    <property type="match status" value="1"/>
</dbReference>
<dbReference type="OrthoDB" id="9810477at2"/>
<evidence type="ECO:0000256" key="2">
    <source>
        <dbReference type="SAM" id="SignalP"/>
    </source>
</evidence>
<keyword evidence="2" id="KW-0732">Signal</keyword>
<dbReference type="RefSeq" id="WP_119931403.1">
    <property type="nucleotide sequence ID" value="NZ_QZEY01000025.1"/>
</dbReference>
<evidence type="ECO:0000313" key="4">
    <source>
        <dbReference type="EMBL" id="RJL21494.1"/>
    </source>
</evidence>
<dbReference type="Proteomes" id="UP000265768">
    <property type="component" value="Unassembled WGS sequence"/>
</dbReference>
<dbReference type="InterPro" id="IPR016047">
    <property type="entry name" value="M23ase_b-sheet_dom"/>
</dbReference>
<sequence>MRTRQRAQKAGLAAAFAGLAALLSACAATQGTHGALRPAAPPPVVDAIAATPVPTPEASPGGVRPSAAPPVKLPPPKLSPHRYVFPVSGCKTSYARRLLVLPKSTIWTGKGCLFVSPIAGRVHEVRAKDRWRPATDKGADREGKFVTVIGVDGVRYLGGHLDSIAEGIKPGAEVRAGQPLGRVGTSGTGRREGPNLYFALSWETDARYWWVRRGMVEPWDYLDAWRNGNRTLSPAPAIEEVQNRVGLTPRCTVLCKDKEEPKQRERPEKEDEAPLPETTPDARRPGKLGLLAPE</sequence>
<accession>A0A3A4A010</accession>
<reference evidence="4 5" key="1">
    <citation type="submission" date="2018-09" db="EMBL/GenBank/DDBJ databases">
        <title>YIM 75507 draft genome.</title>
        <authorList>
            <person name="Tang S."/>
            <person name="Feng Y."/>
        </authorList>
    </citation>
    <scope>NUCLEOTIDE SEQUENCE [LARGE SCALE GENOMIC DNA]</scope>
    <source>
        <strain evidence="4 5">YIM 75507</strain>
    </source>
</reference>
<proteinExistence type="predicted"/>
<dbReference type="EMBL" id="QZEY01000025">
    <property type="protein sequence ID" value="RJL21494.1"/>
    <property type="molecule type" value="Genomic_DNA"/>
</dbReference>
<organism evidence="4 5">
    <name type="scientific">Bailinhaonella thermotolerans</name>
    <dbReference type="NCBI Taxonomy" id="1070861"/>
    <lineage>
        <taxon>Bacteria</taxon>
        <taxon>Bacillati</taxon>
        <taxon>Actinomycetota</taxon>
        <taxon>Actinomycetes</taxon>
        <taxon>Streptosporangiales</taxon>
        <taxon>Streptosporangiaceae</taxon>
        <taxon>Bailinhaonella</taxon>
    </lineage>
</organism>
<name>A0A3A4A010_9ACTN</name>
<feature type="domain" description="M23ase beta-sheet core" evidence="3">
    <location>
        <begin position="136"/>
        <end position="203"/>
    </location>
</feature>
<dbReference type="AlphaFoldDB" id="A0A3A4A010"/>
<gene>
    <name evidence="4" type="ORF">D5H75_37490</name>
</gene>
<dbReference type="InterPro" id="IPR011055">
    <property type="entry name" value="Dup_hybrid_motif"/>
</dbReference>
<evidence type="ECO:0000259" key="3">
    <source>
        <dbReference type="Pfam" id="PF01551"/>
    </source>
</evidence>
<evidence type="ECO:0000313" key="5">
    <source>
        <dbReference type="Proteomes" id="UP000265768"/>
    </source>
</evidence>
<dbReference type="Pfam" id="PF01551">
    <property type="entry name" value="Peptidase_M23"/>
    <property type="match status" value="1"/>
</dbReference>
<feature type="region of interest" description="Disordered" evidence="1">
    <location>
        <begin position="50"/>
        <end position="75"/>
    </location>
</feature>